<name>A0ABS8HSZ3_9FIRM</name>
<dbReference type="RefSeq" id="WP_229535459.1">
    <property type="nucleotide sequence ID" value="NZ_JAJHJB010000017.1"/>
</dbReference>
<evidence type="ECO:0000313" key="4">
    <source>
        <dbReference type="Proteomes" id="UP001165492"/>
    </source>
</evidence>
<dbReference type="SUPFAM" id="SSF52009">
    <property type="entry name" value="Phosphohistidine domain"/>
    <property type="match status" value="1"/>
</dbReference>
<dbReference type="NCBIfam" id="NF004878">
    <property type="entry name" value="PRK06241.1-3"/>
    <property type="match status" value="1"/>
</dbReference>
<proteinExistence type="predicted"/>
<evidence type="ECO:0000313" key="3">
    <source>
        <dbReference type="EMBL" id="MCC5466288.1"/>
    </source>
</evidence>
<dbReference type="Gene3D" id="3.50.30.10">
    <property type="entry name" value="Phosphohistidine domain"/>
    <property type="match status" value="1"/>
</dbReference>
<sequence length="879" mass="97804">MTPYVLFFEQIDHLSLPYVGGKGANLGELTKAGFPVPGGFCVTTYAYRDFIATSPKMDTLFAALKAIDPTDLNLIRELGERIRTHLQQLAIPAQIRDEIIQAWTKQGPNHAYAVRSSATAEDLPNASFAGQQDTYLNIKGQDELLHHVRKCWASLFTDRAIAYRAKNAFDHSEVYLSIVVQQMVIPDISGILFTADPVNGNRTVVSIDASFGLGEALVSGLVSADLYKVKNDRIIYKKISQKKVAIYSLPEGGTITQELPAEQQELQALTDQQIIDLAALGKQIQQHYGTPQDIEFCMVKENFFIVQSRPITTLYPLPEIPEQPLRVLLSFGHVQMMPNAIKPLGRSVLRTAFPPQVFVEAGSRIYIDLTDFLLSKIVRILFPKLLSSVDEAMSRSLGAVVKRPGIFAGNLHSNTPGTARKIAAPILKKAWKILRTGDPRLAKPRIEAYMQEKMQQTRQALSSVEGTERLKVVQQQLDGMMIDIIQEIIPYVVPGILANKLLEKMLVRWMGDAAELHKLNKSLPGNVTTELGLQLGDLADLLRKLPEVEEYLKTADDQTFYTGLAQVAGGNTFRHAFEKFIDQYGMRCPGEIDLTNPRWREKPTQLLSAIFSHMRSVKPGEHRQRFAEGEKEAAEAVLRVLSHVKDNHFKLKLSTRLIAVFRYLGGLREHHKYLMSMILDECKKAIMAEANELVTMGRLEQAQDAYFLSLEELIQMRQGDFSGNAAALVAKRKEQYQWHQNLKPPRIMTSEGEIIIVPPDRRNVPEGTLIGSPVSAGTAEGIARIILRPENAVLHEGEILVSPQTDPGWTPLFQSAKAIVTEVGGLMTHGAVVAREYGIPAVVGVDDATTLIKDGERIRVDGDQGFVEILKQPRPPALN</sequence>
<organism evidence="3 4">
    <name type="scientific">Pelosinus baikalensis</name>
    <dbReference type="NCBI Taxonomy" id="2892015"/>
    <lineage>
        <taxon>Bacteria</taxon>
        <taxon>Bacillati</taxon>
        <taxon>Bacillota</taxon>
        <taxon>Negativicutes</taxon>
        <taxon>Selenomonadales</taxon>
        <taxon>Sporomusaceae</taxon>
        <taxon>Pelosinus</taxon>
    </lineage>
</organism>
<comment type="caution">
    <text evidence="3">The sequence shown here is derived from an EMBL/GenBank/DDBJ whole genome shotgun (WGS) entry which is preliminary data.</text>
</comment>
<reference evidence="3" key="1">
    <citation type="submission" date="2021-11" db="EMBL/GenBank/DDBJ databases">
        <title>Description of a new species Pelosinus isolated from the bottom sediments of Lake Baikal.</title>
        <authorList>
            <person name="Zakharyuk A."/>
        </authorList>
    </citation>
    <scope>NUCLEOTIDE SEQUENCE</scope>
    <source>
        <strain evidence="3">Bkl1</strain>
    </source>
</reference>
<evidence type="ECO:0000259" key="1">
    <source>
        <dbReference type="Pfam" id="PF00391"/>
    </source>
</evidence>
<dbReference type="InterPro" id="IPR051549">
    <property type="entry name" value="PEP_Utilizing_Enz"/>
</dbReference>
<dbReference type="EMBL" id="JAJHJB010000017">
    <property type="protein sequence ID" value="MCC5466288.1"/>
    <property type="molecule type" value="Genomic_DNA"/>
</dbReference>
<evidence type="ECO:0000259" key="2">
    <source>
        <dbReference type="Pfam" id="PF01326"/>
    </source>
</evidence>
<dbReference type="InterPro" id="IPR008279">
    <property type="entry name" value="PEP-util_enz_mobile_dom"/>
</dbReference>
<dbReference type="NCBIfam" id="NF004877">
    <property type="entry name" value="PRK06241.1-2"/>
    <property type="match status" value="1"/>
</dbReference>
<dbReference type="InterPro" id="IPR036637">
    <property type="entry name" value="Phosphohistidine_dom_sf"/>
</dbReference>
<dbReference type="Gene3D" id="3.30.1490.20">
    <property type="entry name" value="ATP-grasp fold, A domain"/>
    <property type="match status" value="1"/>
</dbReference>
<feature type="domain" description="Pyruvate phosphate dikinase AMP/ATP-binding" evidence="2">
    <location>
        <begin position="17"/>
        <end position="314"/>
    </location>
</feature>
<accession>A0ABS8HSZ3</accession>
<dbReference type="InterPro" id="IPR002192">
    <property type="entry name" value="PPDK_AMP/ATP-bd"/>
</dbReference>
<dbReference type="SUPFAM" id="SSF56059">
    <property type="entry name" value="Glutathione synthetase ATP-binding domain-like"/>
    <property type="match status" value="1"/>
</dbReference>
<dbReference type="PANTHER" id="PTHR43615:SF1">
    <property type="entry name" value="PPDK_N DOMAIN-CONTAINING PROTEIN"/>
    <property type="match status" value="1"/>
</dbReference>
<protein>
    <submittedName>
        <fullName evidence="3">Phosphoenolpyruvate synthase</fullName>
    </submittedName>
</protein>
<dbReference type="Pfam" id="PF00391">
    <property type="entry name" value="PEP-utilizers"/>
    <property type="match status" value="1"/>
</dbReference>
<dbReference type="InterPro" id="IPR013815">
    <property type="entry name" value="ATP_grasp_subdomain_1"/>
</dbReference>
<dbReference type="PANTHER" id="PTHR43615">
    <property type="entry name" value="PHOSPHOENOLPYRUVATE SYNTHASE-RELATED"/>
    <property type="match status" value="1"/>
</dbReference>
<gene>
    <name evidence="3" type="ORF">LMF89_13090</name>
</gene>
<keyword evidence="4" id="KW-1185">Reference proteome</keyword>
<dbReference type="Gene3D" id="3.30.470.20">
    <property type="entry name" value="ATP-grasp fold, B domain"/>
    <property type="match status" value="1"/>
</dbReference>
<feature type="domain" description="PEP-utilising enzyme mobile" evidence="1">
    <location>
        <begin position="795"/>
        <end position="865"/>
    </location>
</feature>
<dbReference type="Proteomes" id="UP001165492">
    <property type="component" value="Unassembled WGS sequence"/>
</dbReference>
<dbReference type="Pfam" id="PF01326">
    <property type="entry name" value="PPDK_N"/>
    <property type="match status" value="1"/>
</dbReference>